<evidence type="ECO:0000256" key="3">
    <source>
        <dbReference type="PIRSR" id="PIRSR000239-1"/>
    </source>
</evidence>
<dbReference type="GO" id="GO:0016209">
    <property type="term" value="F:antioxidant activity"/>
    <property type="evidence" value="ECO:0007669"/>
    <property type="project" value="InterPro"/>
</dbReference>
<dbReference type="InterPro" id="IPR036249">
    <property type="entry name" value="Thioredoxin-like_sf"/>
</dbReference>
<evidence type="ECO:0000256" key="2">
    <source>
        <dbReference type="ARBA" id="ARBA00023284"/>
    </source>
</evidence>
<evidence type="ECO:0000256" key="1">
    <source>
        <dbReference type="ARBA" id="ARBA00023002"/>
    </source>
</evidence>
<protein>
    <submittedName>
        <fullName evidence="5">Peroxiredoxin</fullName>
    </submittedName>
</protein>
<evidence type="ECO:0000313" key="5">
    <source>
        <dbReference type="EMBL" id="GEM90271.1"/>
    </source>
</evidence>
<dbReference type="PIRSF" id="PIRSF000239">
    <property type="entry name" value="AHPC"/>
    <property type="match status" value="1"/>
</dbReference>
<sequence length="155" mass="16925">MSVNVGDPIPQATVFTKDLEPVDLAAYGRGRPLVILFFPGSFTSVCEKELCTFRDSMAAYNEVGAQVVGLSVDTPFCQAAFAEKNRIDYPLLSDFNKEAIRAFGVVLPELKGLRELAQRAAFVADAEGKIRWAWIAENPGQEPPYDEVAAAVRAL</sequence>
<dbReference type="OrthoDB" id="9812811at2"/>
<dbReference type="SUPFAM" id="SSF52833">
    <property type="entry name" value="Thioredoxin-like"/>
    <property type="match status" value="1"/>
</dbReference>
<reference evidence="5 6" key="1">
    <citation type="submission" date="2019-07" db="EMBL/GenBank/DDBJ databases">
        <title>Whole genome shotgun sequence of Oceanithermus desulfurans NBRC 100063.</title>
        <authorList>
            <person name="Hosoyama A."/>
            <person name="Uohara A."/>
            <person name="Ohji S."/>
            <person name="Ichikawa N."/>
        </authorList>
    </citation>
    <scope>NUCLEOTIDE SEQUENCE [LARGE SCALE GENOMIC DNA]</scope>
    <source>
        <strain evidence="5 6">NBRC 100063</strain>
    </source>
</reference>
<accession>A0A511RKS4</accession>
<dbReference type="PROSITE" id="PS51352">
    <property type="entry name" value="THIOREDOXIN_2"/>
    <property type="match status" value="1"/>
</dbReference>
<proteinExistence type="predicted"/>
<dbReference type="AlphaFoldDB" id="A0A511RKS4"/>
<feature type="active site" description="Cysteine sulfenic acid (-SOH) intermediate; for peroxidase activity" evidence="3">
    <location>
        <position position="46"/>
    </location>
</feature>
<keyword evidence="1" id="KW-0560">Oxidoreductase</keyword>
<dbReference type="RefSeq" id="WP_147147867.1">
    <property type="nucleotide sequence ID" value="NZ_BJXN01000011.1"/>
</dbReference>
<dbReference type="EMBL" id="BJXN01000011">
    <property type="protein sequence ID" value="GEM90271.1"/>
    <property type="molecule type" value="Genomic_DNA"/>
</dbReference>
<name>A0A511RKS4_9DEIN</name>
<organism evidence="5 6">
    <name type="scientific">Oceanithermus desulfurans NBRC 100063</name>
    <dbReference type="NCBI Taxonomy" id="1227550"/>
    <lineage>
        <taxon>Bacteria</taxon>
        <taxon>Thermotogati</taxon>
        <taxon>Deinococcota</taxon>
        <taxon>Deinococci</taxon>
        <taxon>Thermales</taxon>
        <taxon>Thermaceae</taxon>
        <taxon>Oceanithermus</taxon>
    </lineage>
</organism>
<dbReference type="Gene3D" id="3.40.30.10">
    <property type="entry name" value="Glutaredoxin"/>
    <property type="match status" value="1"/>
</dbReference>
<comment type="caution">
    <text evidence="5">The sequence shown here is derived from an EMBL/GenBank/DDBJ whole genome shotgun (WGS) entry which is preliminary data.</text>
</comment>
<dbReference type="Pfam" id="PF00578">
    <property type="entry name" value="AhpC-TSA"/>
    <property type="match status" value="1"/>
</dbReference>
<dbReference type="PANTHER" id="PTHR43110:SF1">
    <property type="entry name" value="THIOL PEROXIDASE"/>
    <property type="match status" value="1"/>
</dbReference>
<dbReference type="Proteomes" id="UP000321827">
    <property type="component" value="Unassembled WGS sequence"/>
</dbReference>
<evidence type="ECO:0000313" key="6">
    <source>
        <dbReference type="Proteomes" id="UP000321827"/>
    </source>
</evidence>
<dbReference type="PANTHER" id="PTHR43110">
    <property type="entry name" value="THIOL PEROXIDASE"/>
    <property type="match status" value="1"/>
</dbReference>
<dbReference type="InterPro" id="IPR024706">
    <property type="entry name" value="Peroxiredoxin_AhpC-typ"/>
</dbReference>
<dbReference type="InterPro" id="IPR013766">
    <property type="entry name" value="Thioredoxin_domain"/>
</dbReference>
<evidence type="ECO:0000259" key="4">
    <source>
        <dbReference type="PROSITE" id="PS51352"/>
    </source>
</evidence>
<dbReference type="InterPro" id="IPR050455">
    <property type="entry name" value="Tpx_Peroxidase_subfamily"/>
</dbReference>
<gene>
    <name evidence="5" type="ORF">ODE01S_17050</name>
</gene>
<dbReference type="InterPro" id="IPR000866">
    <property type="entry name" value="AhpC/TSA"/>
</dbReference>
<dbReference type="GO" id="GO:0016491">
    <property type="term" value="F:oxidoreductase activity"/>
    <property type="evidence" value="ECO:0007669"/>
    <property type="project" value="UniProtKB-KW"/>
</dbReference>
<keyword evidence="2" id="KW-0676">Redox-active center</keyword>
<feature type="domain" description="Thioredoxin" evidence="4">
    <location>
        <begin position="3"/>
        <end position="155"/>
    </location>
</feature>